<dbReference type="GO" id="GO:0005874">
    <property type="term" value="C:microtubule"/>
    <property type="evidence" value="ECO:0007669"/>
    <property type="project" value="UniProtKB-KW"/>
</dbReference>
<dbReference type="Gene3D" id="3.40.850.10">
    <property type="entry name" value="Kinesin motor domain"/>
    <property type="match status" value="1"/>
</dbReference>
<evidence type="ECO:0000256" key="1">
    <source>
        <dbReference type="ARBA" id="ARBA00022701"/>
    </source>
</evidence>
<dbReference type="InterPro" id="IPR027640">
    <property type="entry name" value="Kinesin-like_fam"/>
</dbReference>
<proteinExistence type="inferred from homology"/>
<dbReference type="GO" id="GO:0005524">
    <property type="term" value="F:ATP binding"/>
    <property type="evidence" value="ECO:0007669"/>
    <property type="project" value="UniProtKB-KW"/>
</dbReference>
<dbReference type="GO" id="GO:0007018">
    <property type="term" value="P:microtubule-based movement"/>
    <property type="evidence" value="ECO:0007669"/>
    <property type="project" value="InterPro"/>
</dbReference>
<dbReference type="PROSITE" id="PS00411">
    <property type="entry name" value="KINESIN_MOTOR_1"/>
    <property type="match status" value="1"/>
</dbReference>
<evidence type="ECO:0000256" key="3">
    <source>
        <dbReference type="ARBA" id="ARBA00022840"/>
    </source>
</evidence>
<dbReference type="OMA" id="FCLNVVG"/>
<feature type="non-terminal residue" evidence="10">
    <location>
        <position position="1"/>
    </location>
</feature>
<dbReference type="InterPro" id="IPR019821">
    <property type="entry name" value="Kinesin_motor_CS"/>
</dbReference>
<accession>A0A0S4IKE6</accession>
<feature type="coiled-coil region" evidence="8">
    <location>
        <begin position="248"/>
        <end position="308"/>
    </location>
</feature>
<evidence type="ECO:0000313" key="10">
    <source>
        <dbReference type="EMBL" id="CUF07572.1"/>
    </source>
</evidence>
<evidence type="ECO:0000259" key="9">
    <source>
        <dbReference type="PROSITE" id="PS50067"/>
    </source>
</evidence>
<comment type="similarity">
    <text evidence="6 7">Belongs to the TRAFAC class myosin-kinesin ATPase superfamily. Kinesin family.</text>
</comment>
<evidence type="ECO:0000313" key="11">
    <source>
        <dbReference type="Proteomes" id="UP000051952"/>
    </source>
</evidence>
<dbReference type="InterPro" id="IPR027417">
    <property type="entry name" value="P-loop_NTPase"/>
</dbReference>
<dbReference type="GO" id="GO:0003777">
    <property type="term" value="F:microtubule motor activity"/>
    <property type="evidence" value="ECO:0007669"/>
    <property type="project" value="InterPro"/>
</dbReference>
<evidence type="ECO:0000256" key="7">
    <source>
        <dbReference type="RuleBase" id="RU000394"/>
    </source>
</evidence>
<evidence type="ECO:0000256" key="8">
    <source>
        <dbReference type="SAM" id="Coils"/>
    </source>
</evidence>
<evidence type="ECO:0000256" key="6">
    <source>
        <dbReference type="PROSITE-ProRule" id="PRU00283"/>
    </source>
</evidence>
<dbReference type="GO" id="GO:0008017">
    <property type="term" value="F:microtubule binding"/>
    <property type="evidence" value="ECO:0007669"/>
    <property type="project" value="InterPro"/>
</dbReference>
<comment type="caution">
    <text evidence="6">Lacks conserved residue(s) required for the propagation of feature annotation.</text>
</comment>
<dbReference type="VEuPathDB" id="TriTrypDB:BSAL_58930"/>
<dbReference type="InterPro" id="IPR036961">
    <property type="entry name" value="Kinesin_motor_dom_sf"/>
</dbReference>
<dbReference type="Proteomes" id="UP000051952">
    <property type="component" value="Unassembled WGS sequence"/>
</dbReference>
<protein>
    <recommendedName>
        <fullName evidence="7">Kinesin-like protein</fullName>
    </recommendedName>
</protein>
<feature type="domain" description="Kinesin motor" evidence="9">
    <location>
        <begin position="1"/>
        <end position="249"/>
    </location>
</feature>
<dbReference type="PANTHER" id="PTHR47968">
    <property type="entry name" value="CENTROMERE PROTEIN E"/>
    <property type="match status" value="1"/>
</dbReference>
<keyword evidence="1 7" id="KW-0493">Microtubule</keyword>
<dbReference type="Pfam" id="PF00225">
    <property type="entry name" value="Kinesin"/>
    <property type="match status" value="1"/>
</dbReference>
<dbReference type="InterPro" id="IPR001752">
    <property type="entry name" value="Kinesin_motor_dom"/>
</dbReference>
<dbReference type="AlphaFoldDB" id="A0A0S4IKE6"/>
<dbReference type="SUPFAM" id="SSF52540">
    <property type="entry name" value="P-loop containing nucleoside triphosphate hydrolases"/>
    <property type="match status" value="1"/>
</dbReference>
<dbReference type="OrthoDB" id="3176171at2759"/>
<name>A0A0S4IKE6_BODSA</name>
<organism evidence="10 11">
    <name type="scientific">Bodo saltans</name>
    <name type="common">Flagellated protozoan</name>
    <dbReference type="NCBI Taxonomy" id="75058"/>
    <lineage>
        <taxon>Eukaryota</taxon>
        <taxon>Discoba</taxon>
        <taxon>Euglenozoa</taxon>
        <taxon>Kinetoplastea</taxon>
        <taxon>Metakinetoplastina</taxon>
        <taxon>Eubodonida</taxon>
        <taxon>Bodonidae</taxon>
        <taxon>Bodo</taxon>
    </lineage>
</organism>
<keyword evidence="11" id="KW-1185">Reference proteome</keyword>
<sequence length="480" mass="53717">GSGKTHSIVGDMQSEEGHGVLPRFVKGLFRIAQQRVEEDAEVTIKITMSMIELYMEKVRDLLVPRVRGQEPESLEIHEDQNRKVFIRNASVHSVLSYERVMELLSLGNGNRQTAETKMNEMSSRSHSVVQFTVSQIFDSLERRDIESVVSLVDLAGSERQGKTETTGQQFEEAKKINQSLLMLGRALNSFSDSRGESFVSLRDSKLTRLLSESFGGNSKTWMLATVSPAQFNAGETTSTLEYAQNALCITNKAEVNRLQKSLENAELKKLACILEGRIDNLDRNLKALEQEELELKSEEEALLTAIAAAARGSENLTAIGIRTASIRESCSALKDEIQRLQSSSVAKVGRFVGRCGVSLASVMRGEKMPMTLPITLDANTVGRLHIQLFPLENDGFVKAHSLKFCLNVVGASQLPLAQEYVCQYCFQFDEDENWYKTQSASGTEPLWNFLKQFDLVDLSPEIENCFQVEHVFLFEVFAYD</sequence>
<evidence type="ECO:0000256" key="2">
    <source>
        <dbReference type="ARBA" id="ARBA00022741"/>
    </source>
</evidence>
<dbReference type="SMART" id="SM00129">
    <property type="entry name" value="KISc"/>
    <property type="match status" value="1"/>
</dbReference>
<keyword evidence="3 7" id="KW-0067">ATP-binding</keyword>
<keyword evidence="2 7" id="KW-0547">Nucleotide-binding</keyword>
<dbReference type="PRINTS" id="PR00380">
    <property type="entry name" value="KINESINHEAVY"/>
</dbReference>
<dbReference type="PROSITE" id="PS50067">
    <property type="entry name" value="KINESIN_MOTOR_2"/>
    <property type="match status" value="1"/>
</dbReference>
<gene>
    <name evidence="10" type="ORF">BSAL_58930</name>
</gene>
<reference evidence="11" key="1">
    <citation type="submission" date="2015-09" db="EMBL/GenBank/DDBJ databases">
        <authorList>
            <consortium name="Pathogen Informatics"/>
        </authorList>
    </citation>
    <scope>NUCLEOTIDE SEQUENCE [LARGE SCALE GENOMIC DNA]</scope>
    <source>
        <strain evidence="11">Lake Konstanz</strain>
    </source>
</reference>
<keyword evidence="4 8" id="KW-0175">Coiled coil</keyword>
<keyword evidence="5 7" id="KW-0505">Motor protein</keyword>
<evidence type="ECO:0000256" key="4">
    <source>
        <dbReference type="ARBA" id="ARBA00023054"/>
    </source>
</evidence>
<evidence type="ECO:0000256" key="5">
    <source>
        <dbReference type="ARBA" id="ARBA00023175"/>
    </source>
</evidence>
<dbReference type="EMBL" id="CYKH01000238">
    <property type="protein sequence ID" value="CUF07572.1"/>
    <property type="molecule type" value="Genomic_DNA"/>
</dbReference>
<dbReference type="PANTHER" id="PTHR47968:SF36">
    <property type="entry name" value="KINESIN HEAVY CHAIN ISOFORM X1"/>
    <property type="match status" value="1"/>
</dbReference>